<feature type="domain" description="Rap-GAP" evidence="3">
    <location>
        <begin position="1082"/>
        <end position="1346"/>
    </location>
</feature>
<dbReference type="GO" id="GO:0005096">
    <property type="term" value="F:GTPase activator activity"/>
    <property type="evidence" value="ECO:0007669"/>
    <property type="project" value="UniProtKB-KW"/>
</dbReference>
<sequence>MSQSQGSRDGIKNVFKKFQSILTNTNNGRDKTLREVNVSRYDEFELGREEQKRITRDFIRRLSPSETNRLQYIKDFEELVKSYQMDDLLSLWHTIEDLVHPDSPKDTVEVVLQFLCAFVQGQYHHLGSLRISLFGVAQDCGGTMETRMRLMRAITNDGREVNPFTMEIGRWIIEGLSKPDPHCMDELLTFTSNIIKYNFIMMESETISCIIKSICFICDHSTVSSTLEQCLRFFDVLVRYGHITPDTLPNVISSLCKTVNIDQFTKTSWHCMNNILKSDYGYRGFTGLTELLSNETHRSNVDVCRGAIFFLSMCVWGPHRIHPFHSLSYLILPTMYNSLSSNQVVIYNEVLLSIHRLIKKYGHELKMEWDLLIMIMKKLDTLHPKNNFSPKRDRNSPATEYHTIYAETLSCIGELLRKDCFYGDRQQINDLLEMFVQIQHESVVLLLIEDRVERCKPFCDHWQKNVETLISKYLYGDDRPSIQEKVIKELTKMFVSLRGVYEDDMLQHIVGQLTDSQLLSSSIKRQILHFYVEVASVCSPKYFGDMLEAMDDLYNGEPNYQQLKSEVLIRLFDRRFDRVEGLTIPIIYRKILNVLRREASETILLGLYTLLFRITGDESHHLKFDDHVHPMIRLMTSMSKQERDDKTINVEDIIRCALLHSTISQPLFVIIWKGIRNMLVNGFVFPFHLTETLISGVLSILRSNPQPDWFSKNRLNVNYSMLEILKLTLGLHDHVSKDRQRDVLTCFVHQLNLLATETSQETEVRRLQELCLDSLSICIYELREIISFGSLQSLFRPPHSWVGLQRDYLEMDYRSVFLFFLPILANIQNTNGCNGLVFQALGGMFLSLPNKWRMEFFEWISQKIPENITDIPIVEAFVDLIYRYAVLINVSHYNTIPLPSNLFDGKNDSQSWISHNCIITIQCGAMGYSNVTVRSPSSRIQYSIYIPYENEEKVESQLHLLSNEETEVTPPPMSPKILPAENSRPSVKESDFMSLLRDSLSGAGKLEESHYNITRSNSGDDVQHRRQSPDPVASELQDHHHQGRDLKLNRPNAVLSHMQHLYPFVHPQTTLLRECDALRRGLSVLDSLPGYCTHKIGVLYVAINQSTEDHILSNQYGSPGYHKFLESIGSIVRLKDCKQYSIYTGGLDTGEQEEEDNEEATDDIISSPSHPDDDTSPSSIRSDRTEDRREQKNADGDYGIYWMNSNVSIMYHVTTLMPNMSNDPQFTNKKRHIGNDNVTIVYSDSHRDYSNDTVRGQFNFVSIIIYPIGHGMYRIHVKKKPEVPDFGPIPTPMVVSDRSLAQIVRQLALNADMACWALNGGELCTNNVEERIRQIKMIGSRLVEGNQQKDSIFKNNERR</sequence>
<evidence type="ECO:0000256" key="2">
    <source>
        <dbReference type="SAM" id="MobiDB-lite"/>
    </source>
</evidence>
<dbReference type="OrthoDB" id="19311at2759"/>
<dbReference type="Gene3D" id="3.40.50.11210">
    <property type="entry name" value="Rap/Ran-GAP"/>
    <property type="match status" value="1"/>
</dbReference>
<dbReference type="GO" id="GO:0005634">
    <property type="term" value="C:nucleus"/>
    <property type="evidence" value="ECO:0007669"/>
    <property type="project" value="InterPro"/>
</dbReference>
<feature type="region of interest" description="Disordered" evidence="2">
    <location>
        <begin position="1146"/>
        <end position="1192"/>
    </location>
</feature>
<proteinExistence type="predicted"/>
<dbReference type="FunFam" id="3.40.50.11210:FF:000001">
    <property type="entry name" value="Ral GTPase-activating protein subunit alpha-1 isoform 1"/>
    <property type="match status" value="1"/>
</dbReference>
<dbReference type="SUPFAM" id="SSF48371">
    <property type="entry name" value="ARM repeat"/>
    <property type="match status" value="1"/>
</dbReference>
<feature type="compositionally biased region" description="Acidic residues" evidence="2">
    <location>
        <begin position="1150"/>
        <end position="1162"/>
    </location>
</feature>
<evidence type="ECO:0000313" key="4">
    <source>
        <dbReference type="EMBL" id="PRP73953.1"/>
    </source>
</evidence>
<gene>
    <name evidence="4" type="ORF">PROFUN_08146</name>
</gene>
<name>A0A2P6MQH8_9EUKA</name>
<dbReference type="Proteomes" id="UP000241769">
    <property type="component" value="Unassembled WGS sequence"/>
</dbReference>
<dbReference type="PANTHER" id="PTHR10063">
    <property type="entry name" value="TUBERIN"/>
    <property type="match status" value="1"/>
</dbReference>
<dbReference type="GO" id="GO:0051056">
    <property type="term" value="P:regulation of small GTPase mediated signal transduction"/>
    <property type="evidence" value="ECO:0007669"/>
    <property type="project" value="InterPro"/>
</dbReference>
<dbReference type="InterPro" id="IPR024584">
    <property type="entry name" value="Tuberin_N"/>
</dbReference>
<evidence type="ECO:0000256" key="1">
    <source>
        <dbReference type="ARBA" id="ARBA00022468"/>
    </source>
</evidence>
<organism evidence="4 5">
    <name type="scientific">Planoprotostelium fungivorum</name>
    <dbReference type="NCBI Taxonomy" id="1890364"/>
    <lineage>
        <taxon>Eukaryota</taxon>
        <taxon>Amoebozoa</taxon>
        <taxon>Evosea</taxon>
        <taxon>Variosea</taxon>
        <taxon>Cavosteliida</taxon>
        <taxon>Cavosteliaceae</taxon>
        <taxon>Planoprotostelium</taxon>
    </lineage>
</organism>
<keyword evidence="5" id="KW-1185">Reference proteome</keyword>
<dbReference type="PROSITE" id="PS50085">
    <property type="entry name" value="RAPGAP"/>
    <property type="match status" value="1"/>
</dbReference>
<dbReference type="STRING" id="1890364.A0A2P6MQH8"/>
<evidence type="ECO:0000259" key="3">
    <source>
        <dbReference type="PROSITE" id="PS50085"/>
    </source>
</evidence>
<evidence type="ECO:0000313" key="5">
    <source>
        <dbReference type="Proteomes" id="UP000241769"/>
    </source>
</evidence>
<protein>
    <recommendedName>
        <fullName evidence="3">Rap-GAP domain-containing protein</fullName>
    </recommendedName>
</protein>
<dbReference type="SUPFAM" id="SSF111347">
    <property type="entry name" value="Rap/Ran-GAP"/>
    <property type="match status" value="2"/>
</dbReference>
<dbReference type="InParanoid" id="A0A2P6MQH8"/>
<reference evidence="4 5" key="1">
    <citation type="journal article" date="2018" name="Genome Biol. Evol.">
        <title>Multiple Roots of Fruiting Body Formation in Amoebozoa.</title>
        <authorList>
            <person name="Hillmann F."/>
            <person name="Forbes G."/>
            <person name="Novohradska S."/>
            <person name="Ferling I."/>
            <person name="Riege K."/>
            <person name="Groth M."/>
            <person name="Westermann M."/>
            <person name="Marz M."/>
            <person name="Spaller T."/>
            <person name="Winckler T."/>
            <person name="Schaap P."/>
            <person name="Glockner G."/>
        </authorList>
    </citation>
    <scope>NUCLEOTIDE SEQUENCE [LARGE SCALE GENOMIC DNA]</scope>
    <source>
        <strain evidence="4 5">Jena</strain>
    </source>
</reference>
<keyword evidence="1" id="KW-0343">GTPase activation</keyword>
<comment type="caution">
    <text evidence="4">The sequence shown here is derived from an EMBL/GenBank/DDBJ whole genome shotgun (WGS) entry which is preliminary data.</text>
</comment>
<feature type="compositionally biased region" description="Basic and acidic residues" evidence="2">
    <location>
        <begin position="1181"/>
        <end position="1192"/>
    </location>
</feature>
<dbReference type="Pfam" id="PF02145">
    <property type="entry name" value="Rap_GAP"/>
    <property type="match status" value="2"/>
</dbReference>
<dbReference type="InterPro" id="IPR035974">
    <property type="entry name" value="Rap/Ran-GAP_sf"/>
</dbReference>
<dbReference type="InterPro" id="IPR027107">
    <property type="entry name" value="Tuberin/Ral-act_asu"/>
</dbReference>
<dbReference type="InterPro" id="IPR016024">
    <property type="entry name" value="ARM-type_fold"/>
</dbReference>
<dbReference type="InterPro" id="IPR000331">
    <property type="entry name" value="Rap/Ran_GAP_dom"/>
</dbReference>
<dbReference type="EMBL" id="MDYQ01000520">
    <property type="protein sequence ID" value="PRP73953.1"/>
    <property type="molecule type" value="Genomic_DNA"/>
</dbReference>
<feature type="region of interest" description="Disordered" evidence="2">
    <location>
        <begin position="1012"/>
        <end position="1043"/>
    </location>
</feature>
<dbReference type="Pfam" id="PF11864">
    <property type="entry name" value="DUF3384"/>
    <property type="match status" value="1"/>
</dbReference>
<accession>A0A2P6MQH8</accession>
<dbReference type="PANTHER" id="PTHR10063:SF0">
    <property type="entry name" value="TUBERIN"/>
    <property type="match status" value="1"/>
</dbReference>
<dbReference type="GO" id="GO:0005737">
    <property type="term" value="C:cytoplasm"/>
    <property type="evidence" value="ECO:0007669"/>
    <property type="project" value="TreeGrafter"/>
</dbReference>